<organism evidence="2 3">
    <name type="scientific">Catenovulum maritimum</name>
    <dbReference type="NCBI Taxonomy" id="1513271"/>
    <lineage>
        <taxon>Bacteria</taxon>
        <taxon>Pseudomonadati</taxon>
        <taxon>Pseudomonadota</taxon>
        <taxon>Gammaproteobacteria</taxon>
        <taxon>Alteromonadales</taxon>
        <taxon>Alteromonadaceae</taxon>
        <taxon>Catenovulum</taxon>
    </lineage>
</organism>
<dbReference type="GO" id="GO:0005886">
    <property type="term" value="C:plasma membrane"/>
    <property type="evidence" value="ECO:0007669"/>
    <property type="project" value="TreeGrafter"/>
</dbReference>
<protein>
    <submittedName>
        <fullName evidence="2">Activity regulator of membrane protease YbbK</fullName>
    </submittedName>
</protein>
<dbReference type="EMBL" id="LAZL01000007">
    <property type="protein sequence ID" value="KMT65933.1"/>
    <property type="molecule type" value="Genomic_DNA"/>
</dbReference>
<keyword evidence="1" id="KW-0472">Membrane</keyword>
<gene>
    <name evidence="2" type="ORF">XM47_05585</name>
</gene>
<reference evidence="2 3" key="1">
    <citation type="submission" date="2015-04" db="EMBL/GenBank/DDBJ databases">
        <title>Draft Genome Sequence of the Novel Agar-Digesting Marine Bacterium Q1.</title>
        <authorList>
            <person name="Li Y."/>
            <person name="Li D."/>
            <person name="Chen G."/>
            <person name="Du Z."/>
        </authorList>
    </citation>
    <scope>NUCLEOTIDE SEQUENCE [LARGE SCALE GENOMIC DNA]</scope>
    <source>
        <strain evidence="2 3">Q1</strain>
    </source>
</reference>
<keyword evidence="2" id="KW-0645">Protease</keyword>
<evidence type="ECO:0000313" key="3">
    <source>
        <dbReference type="Proteomes" id="UP000037600"/>
    </source>
</evidence>
<dbReference type="PANTHER" id="PTHR33507:SF3">
    <property type="entry name" value="INNER MEMBRANE PROTEIN YBBJ"/>
    <property type="match status" value="1"/>
</dbReference>
<evidence type="ECO:0000256" key="1">
    <source>
        <dbReference type="SAM" id="Phobius"/>
    </source>
</evidence>
<evidence type="ECO:0000313" key="2">
    <source>
        <dbReference type="EMBL" id="KMT65933.1"/>
    </source>
</evidence>
<keyword evidence="1" id="KW-0812">Transmembrane</keyword>
<keyword evidence="1" id="KW-1133">Transmembrane helix</keyword>
<sequence>MIDLISNHLAESLIALGILFLTIEVVILGFSTFILFFLGLSLVLTGSAIWIGLLPETLASILLSNAIITTLMTFLLWQPLKNMQNRTEKKEVKSDFVGVKFFVDQEVNLEGNCQHKYSGITWKVKSQTPISAGNEVEVIKAEVGTLWVQTVNQA</sequence>
<dbReference type="GO" id="GO:0008233">
    <property type="term" value="F:peptidase activity"/>
    <property type="evidence" value="ECO:0007669"/>
    <property type="project" value="UniProtKB-KW"/>
</dbReference>
<name>A0A0J8GYX0_9ALTE</name>
<feature type="transmembrane region" description="Helical" evidence="1">
    <location>
        <begin position="58"/>
        <end position="77"/>
    </location>
</feature>
<dbReference type="PANTHER" id="PTHR33507">
    <property type="entry name" value="INNER MEMBRANE PROTEIN YBBJ"/>
    <property type="match status" value="1"/>
</dbReference>
<dbReference type="RefSeq" id="WP_077066489.1">
    <property type="nucleotide sequence ID" value="NZ_KQ130485.1"/>
</dbReference>
<keyword evidence="3" id="KW-1185">Reference proteome</keyword>
<dbReference type="AlphaFoldDB" id="A0A0J8GYX0"/>
<comment type="caution">
    <text evidence="2">The sequence shown here is derived from an EMBL/GenBank/DDBJ whole genome shotgun (WGS) entry which is preliminary data.</text>
</comment>
<proteinExistence type="predicted"/>
<dbReference type="Gene3D" id="2.40.50.140">
    <property type="entry name" value="Nucleic acid-binding proteins"/>
    <property type="match status" value="1"/>
</dbReference>
<dbReference type="STRING" id="1513271.XM47_05585"/>
<feature type="transmembrane region" description="Helical" evidence="1">
    <location>
        <begin position="12"/>
        <end position="38"/>
    </location>
</feature>
<dbReference type="InterPro" id="IPR012340">
    <property type="entry name" value="NA-bd_OB-fold"/>
</dbReference>
<keyword evidence="2" id="KW-0378">Hydrolase</keyword>
<accession>A0A0J8GYX0</accession>
<dbReference type="InterPro" id="IPR052165">
    <property type="entry name" value="Membrane_assoc_protease"/>
</dbReference>
<dbReference type="Proteomes" id="UP000037600">
    <property type="component" value="Unassembled WGS sequence"/>
</dbReference>
<dbReference type="GO" id="GO:0006508">
    <property type="term" value="P:proteolysis"/>
    <property type="evidence" value="ECO:0007669"/>
    <property type="project" value="UniProtKB-KW"/>
</dbReference>